<dbReference type="Gramene" id="FCD_00025713-RA">
    <property type="protein sequence ID" value="FCD_00025713-RA:cds"/>
    <property type="gene ID" value="FCD_00025713"/>
</dbReference>
<keyword evidence="7" id="KW-0406">Ion transport</keyword>
<dbReference type="GO" id="GO:0005886">
    <property type="term" value="C:plasma membrane"/>
    <property type="evidence" value="ECO:0007669"/>
    <property type="project" value="TreeGrafter"/>
</dbReference>
<dbReference type="Pfam" id="PF13967">
    <property type="entry name" value="RSN1_TM"/>
    <property type="match status" value="1"/>
</dbReference>
<dbReference type="Proteomes" id="UP001187192">
    <property type="component" value="Unassembled WGS sequence"/>
</dbReference>
<feature type="transmembrane region" description="Helical" evidence="11">
    <location>
        <begin position="90"/>
        <end position="114"/>
    </location>
</feature>
<comment type="similarity">
    <text evidence="2">Belongs to the CSC1 (TC 1.A.17) family.</text>
</comment>
<name>A0AA88D2U4_FICCA</name>
<evidence type="ECO:0000256" key="9">
    <source>
        <dbReference type="ARBA" id="ARBA00023303"/>
    </source>
</evidence>
<evidence type="ECO:0008006" key="17">
    <source>
        <dbReference type="Google" id="ProtNLM"/>
    </source>
</evidence>
<evidence type="ECO:0000256" key="1">
    <source>
        <dbReference type="ARBA" id="ARBA00004141"/>
    </source>
</evidence>
<keyword evidence="6 11" id="KW-1133">Transmembrane helix</keyword>
<keyword evidence="16" id="KW-1185">Reference proteome</keyword>
<organism evidence="15 16">
    <name type="scientific">Ficus carica</name>
    <name type="common">Common fig</name>
    <dbReference type="NCBI Taxonomy" id="3494"/>
    <lineage>
        <taxon>Eukaryota</taxon>
        <taxon>Viridiplantae</taxon>
        <taxon>Streptophyta</taxon>
        <taxon>Embryophyta</taxon>
        <taxon>Tracheophyta</taxon>
        <taxon>Spermatophyta</taxon>
        <taxon>Magnoliopsida</taxon>
        <taxon>eudicotyledons</taxon>
        <taxon>Gunneridae</taxon>
        <taxon>Pentapetalae</taxon>
        <taxon>rosids</taxon>
        <taxon>fabids</taxon>
        <taxon>Rosales</taxon>
        <taxon>Moraceae</taxon>
        <taxon>Ficeae</taxon>
        <taxon>Ficus</taxon>
    </lineage>
</organism>
<dbReference type="GO" id="GO:0005227">
    <property type="term" value="F:calcium-activated cation channel activity"/>
    <property type="evidence" value="ECO:0007669"/>
    <property type="project" value="InterPro"/>
</dbReference>
<reference evidence="15" key="1">
    <citation type="submission" date="2023-07" db="EMBL/GenBank/DDBJ databases">
        <title>draft genome sequence of fig (Ficus carica).</title>
        <authorList>
            <person name="Takahashi T."/>
            <person name="Nishimura K."/>
        </authorList>
    </citation>
    <scope>NUCLEOTIDE SEQUENCE</scope>
</reference>
<evidence type="ECO:0000256" key="3">
    <source>
        <dbReference type="ARBA" id="ARBA00022448"/>
    </source>
</evidence>
<evidence type="ECO:0000256" key="5">
    <source>
        <dbReference type="ARBA" id="ARBA00022837"/>
    </source>
</evidence>
<dbReference type="AlphaFoldDB" id="A0AA88D2U4"/>
<feature type="transmembrane region" description="Helical" evidence="11">
    <location>
        <begin position="556"/>
        <end position="588"/>
    </location>
</feature>
<gene>
    <name evidence="15" type="ORF">TIFTF001_011401</name>
</gene>
<feature type="transmembrane region" description="Helical" evidence="11">
    <location>
        <begin position="609"/>
        <end position="631"/>
    </location>
</feature>
<feature type="domain" description="CSC1/OSCA1-like N-terminal transmembrane" evidence="13">
    <location>
        <begin position="5"/>
        <end position="174"/>
    </location>
</feature>
<dbReference type="Pfam" id="PF02714">
    <property type="entry name" value="RSN1_7TM"/>
    <property type="match status" value="1"/>
</dbReference>
<dbReference type="InterPro" id="IPR027815">
    <property type="entry name" value="CSC1/OSCA1-like_cyt"/>
</dbReference>
<evidence type="ECO:0000256" key="11">
    <source>
        <dbReference type="SAM" id="Phobius"/>
    </source>
</evidence>
<evidence type="ECO:0000256" key="10">
    <source>
        <dbReference type="SAM" id="Coils"/>
    </source>
</evidence>
<dbReference type="PANTHER" id="PTHR13018">
    <property type="entry name" value="PROBABLE MEMBRANE PROTEIN DUF221-RELATED"/>
    <property type="match status" value="1"/>
</dbReference>
<keyword evidence="3" id="KW-0813">Transport</keyword>
<evidence type="ECO:0000256" key="6">
    <source>
        <dbReference type="ARBA" id="ARBA00022989"/>
    </source>
</evidence>
<evidence type="ECO:0000313" key="16">
    <source>
        <dbReference type="Proteomes" id="UP001187192"/>
    </source>
</evidence>
<feature type="domain" description="CSC1/OSCA1-like 7TM region" evidence="12">
    <location>
        <begin position="364"/>
        <end position="629"/>
    </location>
</feature>
<evidence type="ECO:0000256" key="2">
    <source>
        <dbReference type="ARBA" id="ARBA00007779"/>
    </source>
</evidence>
<feature type="transmembrane region" description="Helical" evidence="11">
    <location>
        <begin position="457"/>
        <end position="476"/>
    </location>
</feature>
<proteinExistence type="inferred from homology"/>
<feature type="transmembrane region" description="Helical" evidence="11">
    <location>
        <begin position="6"/>
        <end position="27"/>
    </location>
</feature>
<feature type="coiled-coil region" evidence="10">
    <location>
        <begin position="240"/>
        <end position="307"/>
    </location>
</feature>
<evidence type="ECO:0000259" key="13">
    <source>
        <dbReference type="Pfam" id="PF13967"/>
    </source>
</evidence>
<protein>
    <recommendedName>
        <fullName evidence="17">CSC1-like protein HYP1</fullName>
    </recommendedName>
</protein>
<comment type="subcellular location">
    <subcellularLocation>
        <location evidence="1">Membrane</location>
        <topology evidence="1">Multi-pass membrane protein</topology>
    </subcellularLocation>
</comment>
<feature type="domain" description="CSC1/OSCA1-like cytosolic" evidence="14">
    <location>
        <begin position="195"/>
        <end position="351"/>
    </location>
</feature>
<feature type="transmembrane region" description="Helical" evidence="11">
    <location>
        <begin position="361"/>
        <end position="384"/>
    </location>
</feature>
<keyword evidence="8 11" id="KW-0472">Membrane</keyword>
<evidence type="ECO:0000256" key="8">
    <source>
        <dbReference type="ARBA" id="ARBA00023136"/>
    </source>
</evidence>
<keyword evidence="9" id="KW-0407">Ion channel</keyword>
<evidence type="ECO:0000256" key="4">
    <source>
        <dbReference type="ARBA" id="ARBA00022692"/>
    </source>
</evidence>
<comment type="caution">
    <text evidence="15">The sequence shown here is derived from an EMBL/GenBank/DDBJ whole genome shotgun (WGS) entry which is preliminary data.</text>
</comment>
<dbReference type="InterPro" id="IPR003864">
    <property type="entry name" value="CSC1/OSCA1-like_7TM"/>
</dbReference>
<evidence type="ECO:0000313" key="15">
    <source>
        <dbReference type="EMBL" id="GMN42190.1"/>
    </source>
</evidence>
<dbReference type="PANTHER" id="PTHR13018:SF109">
    <property type="entry name" value="CSC1-LIKE PROTEIN HYP1"/>
    <property type="match status" value="1"/>
</dbReference>
<keyword evidence="10" id="KW-0175">Coiled coil</keyword>
<dbReference type="EMBL" id="BTGU01000014">
    <property type="protein sequence ID" value="GMN42190.1"/>
    <property type="molecule type" value="Genomic_DNA"/>
</dbReference>
<feature type="transmembrane region" description="Helical" evidence="11">
    <location>
        <begin position="404"/>
        <end position="426"/>
    </location>
</feature>
<feature type="transmembrane region" description="Helical" evidence="11">
    <location>
        <begin position="637"/>
        <end position="655"/>
    </location>
</feature>
<accession>A0AA88D2U4</accession>
<sequence length="723" mass="82270">MILSALLVSVGINLGLCFLNVTLYSVLRRQPFTVPVYAPRLLANEEFRRRWGRHHHYSLERLLPSTGWIMTAWKPTDQELLSTLGVDAVVFMRIFVFSVKVFSVAGFIGIFILLPINYLGSQLEIDISDFTNLPNQSIESFSIANVNNGSKWLWVHFSAIYVFSGAVCYFLYTEFGYISSIRVEHYNSTPPQPHQFSVLVRGIPVSPDESSCSDTVENFFKENHPSTYLSHAVVRRTRELQSLIRDANAMYNKISNLKLKDLPEQRFVREGLLGIFGPKVDVLFKYEEKLKEMEENVRKERASLIEKEVPAAFVSFKTRLGAAVALHIQQGINPTEWITERAPEPQEIHWPFFTTSFVQRWLCQLVVFIATVALIILFLIPVVLVQGLTHLDELKALFPFLKDILDVAIIGQVITGYLPSLILYLFQSLVPPIMMLFSSMQGFISTSQTELTACHKVLMFTVWNVFFANVLSGSFLDQVNVLLEPKEIPHVLAQAVPVQAAFFISYVVTSGWTTLSSELCRLKPLLYYSLGRLCSGESSSEVEAPSIPYHAEIPTILLFGLLGVTYFFLSPLILPFVLVYFCFGYIIFRNQVMNVYYPKYESVGKFWPIVHYSTIFSLVLMQTIAIGVFGLKKVSSAATWTIPLPILTLLFNEYCRKRFMSMFKDYPLEQCLAKKDQEEQGTASMHEFHDKLVTAYQHPSLSARFSRSRDDLHSPLLPRSASA</sequence>
<dbReference type="Pfam" id="PF14703">
    <property type="entry name" value="PHM7_cyt"/>
    <property type="match status" value="1"/>
</dbReference>
<keyword evidence="4 11" id="KW-0812">Transmembrane</keyword>
<feature type="transmembrane region" description="Helical" evidence="11">
    <location>
        <begin position="152"/>
        <end position="172"/>
    </location>
</feature>
<dbReference type="InterPro" id="IPR045122">
    <property type="entry name" value="Csc1-like"/>
</dbReference>
<keyword evidence="5" id="KW-0106">Calcium</keyword>
<evidence type="ECO:0000256" key="7">
    <source>
        <dbReference type="ARBA" id="ARBA00023065"/>
    </source>
</evidence>
<dbReference type="InterPro" id="IPR032880">
    <property type="entry name" value="CSC1/OSCA1-like_N"/>
</dbReference>
<evidence type="ECO:0000259" key="14">
    <source>
        <dbReference type="Pfam" id="PF14703"/>
    </source>
</evidence>
<evidence type="ECO:0000259" key="12">
    <source>
        <dbReference type="Pfam" id="PF02714"/>
    </source>
</evidence>